<keyword evidence="4" id="KW-0233">DNA recombination</keyword>
<evidence type="ECO:0000256" key="1">
    <source>
        <dbReference type="ARBA" id="ARBA00008857"/>
    </source>
</evidence>
<dbReference type="Gene3D" id="1.10.443.10">
    <property type="entry name" value="Intergrase catalytic core"/>
    <property type="match status" value="1"/>
</dbReference>
<proteinExistence type="inferred from homology"/>
<dbReference type="PANTHER" id="PTHR30629:SF2">
    <property type="entry name" value="PROPHAGE INTEGRASE INTS-RELATED"/>
    <property type="match status" value="1"/>
</dbReference>
<dbReference type="GO" id="GO:0003677">
    <property type="term" value="F:DNA binding"/>
    <property type="evidence" value="ECO:0007669"/>
    <property type="project" value="UniProtKB-UniRule"/>
</dbReference>
<dbReference type="Pfam" id="PF00589">
    <property type="entry name" value="Phage_integrase"/>
    <property type="match status" value="1"/>
</dbReference>
<dbReference type="PANTHER" id="PTHR30629">
    <property type="entry name" value="PROPHAGE INTEGRASE"/>
    <property type="match status" value="1"/>
</dbReference>
<dbReference type="InterPro" id="IPR050808">
    <property type="entry name" value="Phage_Integrase"/>
</dbReference>
<reference evidence="8 9" key="1">
    <citation type="submission" date="2020-12" db="EMBL/GenBank/DDBJ databases">
        <title>FDA dAtabase for Regulatory Grade micrObial Sequences (FDA-ARGOS): Supporting development and validation of Infectious Disease Dx tests.</title>
        <authorList>
            <person name="Sproer C."/>
            <person name="Gronow S."/>
            <person name="Severitt S."/>
            <person name="Schroder I."/>
            <person name="Tallon L."/>
            <person name="Sadzewicz L."/>
            <person name="Zhao X."/>
            <person name="Boylan J."/>
            <person name="Ott S."/>
            <person name="Bowen H."/>
            <person name="Vavikolanu K."/>
            <person name="Mehta A."/>
            <person name="Aluvathingal J."/>
            <person name="Nadendla S."/>
            <person name="Lowell S."/>
            <person name="Myers T."/>
            <person name="Yan Y."/>
            <person name="Sichtig H."/>
        </authorList>
    </citation>
    <scope>NUCLEOTIDE SEQUENCE [LARGE SCALE GENOMIC DNA]</scope>
    <source>
        <strain evidence="8 9">FDAARGOS_1053</strain>
    </source>
</reference>
<protein>
    <submittedName>
        <fullName evidence="8">Site-specific integrase</fullName>
    </submittedName>
</protein>
<feature type="domain" description="Core-binding (CB)" evidence="7">
    <location>
        <begin position="90"/>
        <end position="185"/>
    </location>
</feature>
<sequence length="435" mass="49282">MRPRNSSSSLTREVPVATKKQNTFGSVAKLPSGRVRARYTGPDGRRHTAGHSFADATDAYAWLAMERRLIDRGDWVPPNERTLAVEDKMRTVGQWLNQWLDLRTRGTNPLKESTLADYRRTLNRRVLKVGGRAARLRGITLASLTRRDIADWWDAINLQFDSAPYNRNAFQRLHAALEAAVERDMIDTNPARLPSSTKKPKPARKELPADEVITGIINQLDHTVPRVTGEHKLIAILTLAHGVRIGEALAARRKDFIKQGDTWFFRIHANVFREPKVGMVYQHRAKTEAGNRDVPIFAHYNDDVEYHLTHFTGPAQESFLFTGPTGKIIMDTSFRSIMNRAKKRAGYEAVKITPHYGRVWLITTLVEAGMPIPAIGEILGQRDLKTITEIYMRATETRKREVLDAVNTRLNGLPNGVADLDEKRQEKKTRRASQA</sequence>
<dbReference type="Pfam" id="PF26003">
    <property type="entry name" value="Integrase_N_phage"/>
    <property type="match status" value="1"/>
</dbReference>
<dbReference type="AlphaFoldDB" id="A0A7T4EF56"/>
<keyword evidence="3 5" id="KW-0238">DNA-binding</keyword>
<dbReference type="InterPro" id="IPR013762">
    <property type="entry name" value="Integrase-like_cat_sf"/>
</dbReference>
<dbReference type="Gene3D" id="1.10.150.130">
    <property type="match status" value="1"/>
</dbReference>
<dbReference type="InterPro" id="IPR002104">
    <property type="entry name" value="Integrase_catalytic"/>
</dbReference>
<evidence type="ECO:0000256" key="4">
    <source>
        <dbReference type="ARBA" id="ARBA00023172"/>
    </source>
</evidence>
<evidence type="ECO:0000256" key="2">
    <source>
        <dbReference type="ARBA" id="ARBA00022908"/>
    </source>
</evidence>
<evidence type="ECO:0000313" key="8">
    <source>
        <dbReference type="EMBL" id="QQB46235.1"/>
    </source>
</evidence>
<comment type="similarity">
    <text evidence="1">Belongs to the 'phage' integrase family.</text>
</comment>
<dbReference type="GO" id="GO:0006310">
    <property type="term" value="P:DNA recombination"/>
    <property type="evidence" value="ECO:0007669"/>
    <property type="project" value="UniProtKB-KW"/>
</dbReference>
<evidence type="ECO:0000259" key="6">
    <source>
        <dbReference type="PROSITE" id="PS51898"/>
    </source>
</evidence>
<name>A0A7T4EF56_9CORY</name>
<keyword evidence="2" id="KW-0229">DNA integration</keyword>
<evidence type="ECO:0000259" key="7">
    <source>
        <dbReference type="PROSITE" id="PS51900"/>
    </source>
</evidence>
<evidence type="ECO:0000256" key="5">
    <source>
        <dbReference type="PROSITE-ProRule" id="PRU01248"/>
    </source>
</evidence>
<dbReference type="GO" id="GO:0015074">
    <property type="term" value="P:DNA integration"/>
    <property type="evidence" value="ECO:0007669"/>
    <property type="project" value="UniProtKB-KW"/>
</dbReference>
<dbReference type="InterPro" id="IPR010998">
    <property type="entry name" value="Integrase_recombinase_N"/>
</dbReference>
<gene>
    <name evidence="8" type="ORF">I6I10_12445</name>
</gene>
<accession>A0A7T4EF56</accession>
<dbReference type="SUPFAM" id="SSF56349">
    <property type="entry name" value="DNA breaking-rejoining enzymes"/>
    <property type="match status" value="1"/>
</dbReference>
<feature type="domain" description="Tyr recombinase" evidence="6">
    <location>
        <begin position="198"/>
        <end position="404"/>
    </location>
</feature>
<dbReference type="OrthoDB" id="1822491at2"/>
<dbReference type="InterPro" id="IPR011010">
    <property type="entry name" value="DNA_brk_join_enz"/>
</dbReference>
<evidence type="ECO:0000256" key="3">
    <source>
        <dbReference type="ARBA" id="ARBA00023125"/>
    </source>
</evidence>
<dbReference type="EMBL" id="CP066007">
    <property type="protein sequence ID" value="QQB46235.1"/>
    <property type="molecule type" value="Genomic_DNA"/>
</dbReference>
<dbReference type="InterPro" id="IPR058717">
    <property type="entry name" value="Phage_L5_Integrase_N"/>
</dbReference>
<dbReference type="Proteomes" id="UP000596145">
    <property type="component" value="Chromosome"/>
</dbReference>
<dbReference type="PROSITE" id="PS51898">
    <property type="entry name" value="TYR_RECOMBINASE"/>
    <property type="match status" value="1"/>
</dbReference>
<dbReference type="CDD" id="cd00397">
    <property type="entry name" value="DNA_BRE_C"/>
    <property type="match status" value="1"/>
</dbReference>
<evidence type="ECO:0000313" key="9">
    <source>
        <dbReference type="Proteomes" id="UP000596145"/>
    </source>
</evidence>
<dbReference type="InterPro" id="IPR044068">
    <property type="entry name" value="CB"/>
</dbReference>
<dbReference type="PROSITE" id="PS51900">
    <property type="entry name" value="CB"/>
    <property type="match status" value="1"/>
</dbReference>
<organism evidence="8 9">
    <name type="scientific">Corynebacterium glucuronolyticum</name>
    <dbReference type="NCBI Taxonomy" id="39791"/>
    <lineage>
        <taxon>Bacteria</taxon>
        <taxon>Bacillati</taxon>
        <taxon>Actinomycetota</taxon>
        <taxon>Actinomycetes</taxon>
        <taxon>Mycobacteriales</taxon>
        <taxon>Corynebacteriaceae</taxon>
        <taxon>Corynebacterium</taxon>
    </lineage>
</organism>